<name>A0A433QCC5_9FUNG</name>
<proteinExistence type="inferred from homology"/>
<dbReference type="Gene3D" id="3.30.40.10">
    <property type="entry name" value="Zinc/RING finger domain, C3HC4 (zinc finger)"/>
    <property type="match status" value="1"/>
</dbReference>
<dbReference type="EMBL" id="RBNJ01008502">
    <property type="protein sequence ID" value="RUS27384.1"/>
    <property type="molecule type" value="Genomic_DNA"/>
</dbReference>
<feature type="domain" description="GIY-YIG" evidence="10">
    <location>
        <begin position="1"/>
        <end position="97"/>
    </location>
</feature>
<accession>A0A433QCC5</accession>
<comment type="cofactor">
    <cofactor evidence="8">
        <name>a divalent metal cation</name>
        <dbReference type="ChEBI" id="CHEBI:60240"/>
    </cofactor>
</comment>
<dbReference type="InterPro" id="IPR000305">
    <property type="entry name" value="GIY-YIG_endonuc"/>
</dbReference>
<feature type="compositionally biased region" description="Basic and acidic residues" evidence="9">
    <location>
        <begin position="366"/>
        <end position="375"/>
    </location>
</feature>
<evidence type="ECO:0000313" key="12">
    <source>
        <dbReference type="Proteomes" id="UP000274822"/>
    </source>
</evidence>
<evidence type="ECO:0000256" key="8">
    <source>
        <dbReference type="HAMAP-Rule" id="MF_03100"/>
    </source>
</evidence>
<comment type="subunit">
    <text evidence="8">Forms a heterodimer with SLX4.</text>
</comment>
<feature type="region of interest" description="Disordered" evidence="9">
    <location>
        <begin position="795"/>
        <end position="821"/>
    </location>
</feature>
<feature type="compositionally biased region" description="Basic and acidic residues" evidence="9">
    <location>
        <begin position="660"/>
        <end position="680"/>
    </location>
</feature>
<feature type="region of interest" description="Disordered" evidence="9">
    <location>
        <begin position="303"/>
        <end position="375"/>
    </location>
</feature>
<comment type="subcellular location">
    <subcellularLocation>
        <location evidence="8">Nucleus</location>
    </subcellularLocation>
</comment>
<evidence type="ECO:0000313" key="11">
    <source>
        <dbReference type="EMBL" id="RUS27384.1"/>
    </source>
</evidence>
<keyword evidence="1 8" id="KW-0540">Nuclease</keyword>
<keyword evidence="7 8" id="KW-0539">Nucleus</keyword>
<dbReference type="InterPro" id="IPR050381">
    <property type="entry name" value="SLX1_endonuclease"/>
</dbReference>
<dbReference type="GO" id="GO:0017108">
    <property type="term" value="F:5'-flap endonuclease activity"/>
    <property type="evidence" value="ECO:0007669"/>
    <property type="project" value="InterPro"/>
</dbReference>
<keyword evidence="2 8" id="KW-0255">Endonuclease</keyword>
<feature type="compositionally biased region" description="Polar residues" evidence="9">
    <location>
        <begin position="800"/>
        <end position="818"/>
    </location>
</feature>
<dbReference type="InterPro" id="IPR048749">
    <property type="entry name" value="SLX1_C"/>
</dbReference>
<evidence type="ECO:0000256" key="2">
    <source>
        <dbReference type="ARBA" id="ARBA00022759"/>
    </source>
</evidence>
<evidence type="ECO:0000256" key="3">
    <source>
        <dbReference type="ARBA" id="ARBA00022763"/>
    </source>
</evidence>
<dbReference type="GO" id="GO:0000724">
    <property type="term" value="P:double-strand break repair via homologous recombination"/>
    <property type="evidence" value="ECO:0007669"/>
    <property type="project" value="TreeGrafter"/>
</dbReference>
<evidence type="ECO:0000256" key="6">
    <source>
        <dbReference type="ARBA" id="ARBA00023204"/>
    </source>
</evidence>
<feature type="compositionally biased region" description="Basic and acidic residues" evidence="9">
    <location>
        <begin position="342"/>
        <end position="353"/>
    </location>
</feature>
<evidence type="ECO:0000256" key="5">
    <source>
        <dbReference type="ARBA" id="ARBA00023172"/>
    </source>
</evidence>
<feature type="region of interest" description="Disordered" evidence="9">
    <location>
        <begin position="407"/>
        <end position="430"/>
    </location>
</feature>
<dbReference type="PANTHER" id="PTHR20208">
    <property type="entry name" value="STRUCTURE-SPECIFIC ENDONUCLEASE SUBUNIT SLX1"/>
    <property type="match status" value="1"/>
</dbReference>
<evidence type="ECO:0000256" key="1">
    <source>
        <dbReference type="ARBA" id="ARBA00022722"/>
    </source>
</evidence>
<dbReference type="InterPro" id="IPR013083">
    <property type="entry name" value="Znf_RING/FYVE/PHD"/>
</dbReference>
<sequence>MFYCCYLLRSKKPGYKNHTYVGSTPNPIRRLRQHNGELTQGALKTSKKRPWEIVLLVHGFQSRIAALQFEWAWQHPAKSRHFWGLRKFSVKRPPYLQKSGNARDMLPAKLMALAEMLHFPAYCRWPLQVHFLAQDVYDSFMANWAIRPLPEHVVVDCGKTKKMTFSFADGGKAEENLQRKEYARLMKFGDKLTQCIICTEPIDLENHASYVTCTLDDCNMISHMRCLADLFTKSELRRRVIPWSATPTPNLVMNQLPSTCVTLANQFLLPIRGNCPVCLSNLKWADLISTMRARRDGVAKMPALLEEKSGPKRKSKRRLADEGSGSESVVAGTKVMKKKKISKVDDMDKEQGKGKGKVKGKGKGNKGKEKEKKIGKKKDVWNQFDITDPNASSHPFKNIEIWDLTLTSPSRRPRNPKICAVPSPKRKPSKAINVKLAEPVAVSRNPSPKGSVRSSSERNFADSLSMSRNQVLQAGTGGGEKRLRVNTILVNGKSATMRYAPSIWKADGEVNARDKEEEVGTVKVIFYKARKIKKEKNKEKGTKRRREDDSNAEDILEGMELVDLHVGEKKRFKTEMDVTSEIFERVRLTEGHEAKISVEFVFGKDDENDKGDEKITEASKGKAHKDTIIISDGEISKGEYKIKIKDEHEEITEGESSKVTTKDDHETHHSANDDSASRHIGVEEPAYQNLEPAYELRAITYQKPTLILTLCYRALSWLQYRGITLSTEEKRELKQSRRNKTIRHKDEVEVVEPSSDRVESKSTDEVIVLSDSEEESCQAGPSRPRNQEIYSKLDDVGESTGVTAGPNETTSPMDTSAASIPLSGLNLNPSISTIAPPPRSHRSKLTVFVHETLSVSSSAVSTLKIDIVTTTSVAQLLDFIREHAGVPKALVWKLYYEDNEGDFTPIKTDKRGMWEEVLERAAVVRAFPKVEI</sequence>
<feature type="region of interest" description="Disordered" evidence="9">
    <location>
        <begin position="770"/>
        <end position="789"/>
    </location>
</feature>
<dbReference type="PANTHER" id="PTHR20208:SF10">
    <property type="entry name" value="STRUCTURE-SPECIFIC ENDONUCLEASE SUBUNIT SLX1"/>
    <property type="match status" value="1"/>
</dbReference>
<dbReference type="SUPFAM" id="SSF82771">
    <property type="entry name" value="GIY-YIG endonuclease"/>
    <property type="match status" value="1"/>
</dbReference>
<comment type="function">
    <text evidence="8">Catalytic subunit of the SLX1-SLX4 structure-specific endonuclease that resolves DNA secondary structures generated during DNA repair and recombination. Has endonuclease activity towards branched DNA substrates, introducing single-strand cuts in duplex DNA close to junctions with ss-DNA.</text>
</comment>
<dbReference type="CDD" id="cd10455">
    <property type="entry name" value="GIY-YIG_SLX1"/>
    <property type="match status" value="1"/>
</dbReference>
<dbReference type="GO" id="GO:0008821">
    <property type="term" value="F:crossover junction DNA endonuclease activity"/>
    <property type="evidence" value="ECO:0007669"/>
    <property type="project" value="TreeGrafter"/>
</dbReference>
<keyword evidence="3 8" id="KW-0227">DNA damage</keyword>
<dbReference type="InterPro" id="IPR027520">
    <property type="entry name" value="Slx1"/>
</dbReference>
<keyword evidence="4 8" id="KW-0378">Hydrolase</keyword>
<dbReference type="AlphaFoldDB" id="A0A433QCC5"/>
<feature type="region of interest" description="Disordered" evidence="9">
    <location>
        <begin position="647"/>
        <end position="680"/>
    </location>
</feature>
<keyword evidence="6 8" id="KW-0234">DNA repair</keyword>
<evidence type="ECO:0000259" key="10">
    <source>
        <dbReference type="PROSITE" id="PS50164"/>
    </source>
</evidence>
<evidence type="ECO:0000256" key="7">
    <source>
        <dbReference type="ARBA" id="ARBA00023242"/>
    </source>
</evidence>
<dbReference type="Pfam" id="PF01541">
    <property type="entry name" value="GIY-YIG"/>
    <property type="match status" value="1"/>
</dbReference>
<gene>
    <name evidence="11" type="ORF">BC938DRAFT_483327</name>
</gene>
<evidence type="ECO:0000256" key="9">
    <source>
        <dbReference type="SAM" id="MobiDB-lite"/>
    </source>
</evidence>
<comment type="similarity">
    <text evidence="8">Belongs to the SLX1 family.</text>
</comment>
<comment type="caution">
    <text evidence="11">The sequence shown here is derived from an EMBL/GenBank/DDBJ whole genome shotgun (WGS) entry which is preliminary data.</text>
</comment>
<feature type="compositionally biased region" description="Polar residues" evidence="9">
    <location>
        <begin position="444"/>
        <end position="454"/>
    </location>
</feature>
<dbReference type="PROSITE" id="PS50164">
    <property type="entry name" value="GIY_YIG"/>
    <property type="match status" value="1"/>
</dbReference>
<dbReference type="Pfam" id="PF21202">
    <property type="entry name" value="SLX1_C"/>
    <property type="match status" value="1"/>
</dbReference>
<protein>
    <recommendedName>
        <fullName evidence="10">GIY-YIG domain-containing protein</fullName>
    </recommendedName>
</protein>
<feature type="region of interest" description="Disordered" evidence="9">
    <location>
        <begin position="442"/>
        <end position="464"/>
    </location>
</feature>
<organism evidence="11 12">
    <name type="scientific">Jimgerdemannia flammicorona</name>
    <dbReference type="NCBI Taxonomy" id="994334"/>
    <lineage>
        <taxon>Eukaryota</taxon>
        <taxon>Fungi</taxon>
        <taxon>Fungi incertae sedis</taxon>
        <taxon>Mucoromycota</taxon>
        <taxon>Mucoromycotina</taxon>
        <taxon>Endogonomycetes</taxon>
        <taxon>Endogonales</taxon>
        <taxon>Endogonaceae</taxon>
        <taxon>Jimgerdemannia</taxon>
    </lineage>
</organism>
<reference evidence="11 12" key="1">
    <citation type="journal article" date="2018" name="New Phytol.">
        <title>Phylogenomics of Endogonaceae and evolution of mycorrhizas within Mucoromycota.</title>
        <authorList>
            <person name="Chang Y."/>
            <person name="Desiro A."/>
            <person name="Na H."/>
            <person name="Sandor L."/>
            <person name="Lipzen A."/>
            <person name="Clum A."/>
            <person name="Barry K."/>
            <person name="Grigoriev I.V."/>
            <person name="Martin F.M."/>
            <person name="Stajich J.E."/>
            <person name="Smith M.E."/>
            <person name="Bonito G."/>
            <person name="Spatafora J.W."/>
        </authorList>
    </citation>
    <scope>NUCLEOTIDE SEQUENCE [LARGE SCALE GENOMIC DNA]</scope>
    <source>
        <strain evidence="11 12">AD002</strain>
    </source>
</reference>
<dbReference type="GO" id="GO:0033557">
    <property type="term" value="C:Slx1-Slx4 complex"/>
    <property type="evidence" value="ECO:0007669"/>
    <property type="project" value="UniProtKB-UniRule"/>
</dbReference>
<comment type="caution">
    <text evidence="8">Lacks conserved residue(s) required for the propagation of feature annotation.</text>
</comment>
<dbReference type="HAMAP" id="MF_03100">
    <property type="entry name" value="Endonuc_su_Slx1"/>
    <property type="match status" value="1"/>
</dbReference>
<keyword evidence="5 8" id="KW-0233">DNA recombination</keyword>
<dbReference type="Gene3D" id="3.40.1440.10">
    <property type="entry name" value="GIY-YIG endonuclease"/>
    <property type="match status" value="1"/>
</dbReference>
<dbReference type="InterPro" id="IPR035901">
    <property type="entry name" value="GIY-YIG_endonuc_sf"/>
</dbReference>
<dbReference type="Proteomes" id="UP000274822">
    <property type="component" value="Unassembled WGS sequence"/>
</dbReference>
<keyword evidence="12" id="KW-1185">Reference proteome</keyword>
<evidence type="ECO:0000256" key="4">
    <source>
        <dbReference type="ARBA" id="ARBA00022801"/>
    </source>
</evidence>
<feature type="compositionally biased region" description="Basic residues" evidence="9">
    <location>
        <begin position="354"/>
        <end position="365"/>
    </location>
</feature>